<keyword evidence="4 7" id="KW-0812">Transmembrane</keyword>
<evidence type="ECO:0000256" key="1">
    <source>
        <dbReference type="ARBA" id="ARBA00004127"/>
    </source>
</evidence>
<evidence type="ECO:0000313" key="10">
    <source>
        <dbReference type="Proteomes" id="UP000076798"/>
    </source>
</evidence>
<dbReference type="OrthoDB" id="3437016at2759"/>
<evidence type="ECO:0000256" key="2">
    <source>
        <dbReference type="ARBA" id="ARBA00008335"/>
    </source>
</evidence>
<evidence type="ECO:0000256" key="3">
    <source>
        <dbReference type="ARBA" id="ARBA00022448"/>
    </source>
</evidence>
<evidence type="ECO:0000256" key="7">
    <source>
        <dbReference type="SAM" id="Phobius"/>
    </source>
</evidence>
<feature type="transmembrane region" description="Helical" evidence="7">
    <location>
        <begin position="280"/>
        <end position="299"/>
    </location>
</feature>
<dbReference type="STRING" id="1314776.A0A166ECX0"/>
<dbReference type="InterPro" id="IPR020846">
    <property type="entry name" value="MFS_dom"/>
</dbReference>
<feature type="transmembrane region" description="Helical" evidence="7">
    <location>
        <begin position="122"/>
        <end position="140"/>
    </location>
</feature>
<dbReference type="InterPro" id="IPR011701">
    <property type="entry name" value="MFS"/>
</dbReference>
<keyword evidence="5 7" id="KW-1133">Transmembrane helix</keyword>
<dbReference type="SUPFAM" id="SSF103473">
    <property type="entry name" value="MFS general substrate transporter"/>
    <property type="match status" value="1"/>
</dbReference>
<gene>
    <name evidence="9" type="ORF">SISSUDRAFT_1045632</name>
</gene>
<sequence length="579" mass="60781">MSTTADDHNEVNERTALLTKTDVPVLYHASHTSAQSQPTVNIIETTIRRDEIAAEAGSSGSTTPQVIADEEGPVKPKPLSSLHIALLLSPLTIGIFLAAMDGTIVASSYASIGSELNQLQNTSWIATAYMLTLTSFQPLYGKLSDIFGRKYCMLVAYAIFALGCLFCGLAQNMTQLIAARALAGLGGGGMTTIVSIIMSDIIPLRSRGTWQGIGNVVFAAGSAAGAPLGGIFADSISWRWAFLFQVPLTLIAFGAVSFLLTNTTPVKAVPSTMLEKIKRIDFLGAVVLVAAVFFILLGLEQSANLSLHLGPIPLPPILLITSLLLFVLFILIERRPPLHALPFAPPHILFSPTLLASYLCNFFAFASVLCTIFHISLYFQAGLGWSASQAGVQLLPSIVGGVSGSLVGGVIMGRTGRYWWLTIGAYALQTLGTGLQSLVTGTLTTSTLGVSLGLLFGSFGNGIGVTTTLIALIANVSAEDQAMATAASYLFRALGSVIGISAGSALVQLRLGGLLYARLGDLGGGGDRRVDVDEVCCHCVLILSSKSINVLPYALALALSPLSLASRARARARPYFAGT</sequence>
<dbReference type="GO" id="GO:0012505">
    <property type="term" value="C:endomembrane system"/>
    <property type="evidence" value="ECO:0007669"/>
    <property type="project" value="UniProtKB-SubCell"/>
</dbReference>
<name>A0A166ECX0_9AGAM</name>
<feature type="transmembrane region" description="Helical" evidence="7">
    <location>
        <begin position="489"/>
        <end position="509"/>
    </location>
</feature>
<dbReference type="PANTHER" id="PTHR23501:SF84">
    <property type="entry name" value="VACUOLAR MEMBRANE AMINO ACID UPTAKE TRANSPORTER FNX2"/>
    <property type="match status" value="1"/>
</dbReference>
<dbReference type="Gene3D" id="1.20.1720.10">
    <property type="entry name" value="Multidrug resistance protein D"/>
    <property type="match status" value="1"/>
</dbReference>
<feature type="transmembrane region" description="Helical" evidence="7">
    <location>
        <begin position="311"/>
        <end position="332"/>
    </location>
</feature>
<feature type="transmembrane region" description="Helical" evidence="7">
    <location>
        <begin position="210"/>
        <end position="232"/>
    </location>
</feature>
<feature type="transmembrane region" description="Helical" evidence="7">
    <location>
        <begin position="418"/>
        <end position="439"/>
    </location>
</feature>
<dbReference type="EMBL" id="KV428046">
    <property type="protein sequence ID" value="KZT39451.1"/>
    <property type="molecule type" value="Genomic_DNA"/>
</dbReference>
<keyword evidence="3" id="KW-0813">Transport</keyword>
<feature type="transmembrane region" description="Helical" evidence="7">
    <location>
        <begin position="451"/>
        <end position="477"/>
    </location>
</feature>
<dbReference type="Pfam" id="PF07690">
    <property type="entry name" value="MFS_1"/>
    <property type="match status" value="1"/>
</dbReference>
<dbReference type="PROSITE" id="PS50850">
    <property type="entry name" value="MFS"/>
    <property type="match status" value="1"/>
</dbReference>
<comment type="subcellular location">
    <subcellularLocation>
        <location evidence="1">Endomembrane system</location>
        <topology evidence="1">Multi-pass membrane protein</topology>
    </subcellularLocation>
</comment>
<evidence type="ECO:0000256" key="5">
    <source>
        <dbReference type="ARBA" id="ARBA00022989"/>
    </source>
</evidence>
<proteinExistence type="inferred from homology"/>
<evidence type="ECO:0000313" key="9">
    <source>
        <dbReference type="EMBL" id="KZT39451.1"/>
    </source>
</evidence>
<dbReference type="AlphaFoldDB" id="A0A166ECX0"/>
<comment type="similarity">
    <text evidence="2">Belongs to the major facilitator superfamily.</text>
</comment>
<keyword evidence="6 7" id="KW-0472">Membrane</keyword>
<dbReference type="Gene3D" id="1.20.1250.20">
    <property type="entry name" value="MFS general substrate transporter like domains"/>
    <property type="match status" value="1"/>
</dbReference>
<dbReference type="FunFam" id="1.20.1720.10:FF:000013">
    <property type="entry name" value="Related to multidrug resistance proteins"/>
    <property type="match status" value="1"/>
</dbReference>
<organism evidence="9 10">
    <name type="scientific">Sistotremastrum suecicum HHB10207 ss-3</name>
    <dbReference type="NCBI Taxonomy" id="1314776"/>
    <lineage>
        <taxon>Eukaryota</taxon>
        <taxon>Fungi</taxon>
        <taxon>Dikarya</taxon>
        <taxon>Basidiomycota</taxon>
        <taxon>Agaricomycotina</taxon>
        <taxon>Agaricomycetes</taxon>
        <taxon>Sistotremastrales</taxon>
        <taxon>Sistotremastraceae</taxon>
        <taxon>Sistotremastrum</taxon>
    </lineage>
</organism>
<reference evidence="9 10" key="1">
    <citation type="journal article" date="2016" name="Mol. Biol. Evol.">
        <title>Comparative Genomics of Early-Diverging Mushroom-Forming Fungi Provides Insights into the Origins of Lignocellulose Decay Capabilities.</title>
        <authorList>
            <person name="Nagy L.G."/>
            <person name="Riley R."/>
            <person name="Tritt A."/>
            <person name="Adam C."/>
            <person name="Daum C."/>
            <person name="Floudas D."/>
            <person name="Sun H."/>
            <person name="Yadav J.S."/>
            <person name="Pangilinan J."/>
            <person name="Larsson K.H."/>
            <person name="Matsuura K."/>
            <person name="Barry K."/>
            <person name="Labutti K."/>
            <person name="Kuo R."/>
            <person name="Ohm R.A."/>
            <person name="Bhattacharya S.S."/>
            <person name="Shirouzu T."/>
            <person name="Yoshinaga Y."/>
            <person name="Martin F.M."/>
            <person name="Grigoriev I.V."/>
            <person name="Hibbett D.S."/>
        </authorList>
    </citation>
    <scope>NUCLEOTIDE SEQUENCE [LARGE SCALE GENOMIC DNA]</scope>
    <source>
        <strain evidence="9 10">HHB10207 ss-3</strain>
    </source>
</reference>
<dbReference type="GO" id="GO:0015174">
    <property type="term" value="F:basic amino acid transmembrane transporter activity"/>
    <property type="evidence" value="ECO:0007669"/>
    <property type="project" value="TreeGrafter"/>
</dbReference>
<evidence type="ECO:0000259" key="8">
    <source>
        <dbReference type="PROSITE" id="PS50850"/>
    </source>
</evidence>
<feature type="transmembrane region" description="Helical" evidence="7">
    <location>
        <begin position="391"/>
        <end position="411"/>
    </location>
</feature>
<feature type="transmembrane region" description="Helical" evidence="7">
    <location>
        <begin position="152"/>
        <end position="171"/>
    </location>
</feature>
<feature type="transmembrane region" description="Helical" evidence="7">
    <location>
        <begin position="177"/>
        <end position="198"/>
    </location>
</feature>
<dbReference type="PANTHER" id="PTHR23501">
    <property type="entry name" value="MAJOR FACILITATOR SUPERFAMILY"/>
    <property type="match status" value="1"/>
</dbReference>
<keyword evidence="10" id="KW-1185">Reference proteome</keyword>
<dbReference type="InterPro" id="IPR036259">
    <property type="entry name" value="MFS_trans_sf"/>
</dbReference>
<feature type="domain" description="Major facilitator superfamily (MFS) profile" evidence="8">
    <location>
        <begin position="87"/>
        <end position="564"/>
    </location>
</feature>
<accession>A0A166ECX0</accession>
<feature type="transmembrane region" description="Helical" evidence="7">
    <location>
        <begin position="238"/>
        <end position="260"/>
    </location>
</feature>
<evidence type="ECO:0000256" key="6">
    <source>
        <dbReference type="ARBA" id="ARBA00023136"/>
    </source>
</evidence>
<dbReference type="GO" id="GO:0000329">
    <property type="term" value="C:fungal-type vacuole membrane"/>
    <property type="evidence" value="ECO:0007669"/>
    <property type="project" value="TreeGrafter"/>
</dbReference>
<evidence type="ECO:0000256" key="4">
    <source>
        <dbReference type="ARBA" id="ARBA00022692"/>
    </source>
</evidence>
<dbReference type="Proteomes" id="UP000076798">
    <property type="component" value="Unassembled WGS sequence"/>
</dbReference>
<feature type="transmembrane region" description="Helical" evidence="7">
    <location>
        <begin position="84"/>
        <end position="110"/>
    </location>
</feature>
<feature type="transmembrane region" description="Helical" evidence="7">
    <location>
        <begin position="353"/>
        <end position="379"/>
    </location>
</feature>
<protein>
    <submittedName>
        <fullName evidence="9">MFS general substrate transporter</fullName>
    </submittedName>
</protein>